<dbReference type="NCBIfam" id="TIGR01720">
    <property type="entry name" value="NRPS-para261"/>
    <property type="match status" value="1"/>
</dbReference>
<sequence>MSKKSIQKVYPLTPMQEGMLYHAMLDPDSSSYFTQLELRIHGVFDLEIFEKSVNELIRSYDILRTVFVHQQLQKPRQVVLAERKTTVHYEDITQLDAQRQKDRLHRYKQDVQQQGFNLAKDILFKVAVFRLDADHLHLVWSNHHIMMDGWSMGVLMKSLFQNYEALRSGRPAVNGQGKPYSDYIKWLGKQDNEEAERYWSERLAEFEQPSVLPGRISAEKGMYKSEEYSFVWDEELVSLIQQTANQHQVTGPNLFQAIWGIVLSKYNFTNDAVFGTVVSGRPSDINGIETMAGLFINTIPVRVKYETESVFSDVFSAVQKHAVEAERYDYVPLYDIQKRSALGGSLLNHLVAFENYPLDKELENGSMEDRLGFSIKVDSAFEQTSFDFNLIVYPGKTWTVKIKYNSAAYDTAFIKRTANHLTRMIKAAVRHPESRVLDHGLVDGAEERQMVEIFNETQTELPEEQAVHKLFEAQAERTPASLAVVYGEQELTYRQLNEAANRLARKLIEHGLQQGQTAAIMNDRSAETVIGMLAVLKAGAAYVPIDPSFPEDRLRFMADDSSIRLVLTVKAYEERVKWFQVPAVMMDSGSDQAVSAADLNLPARAADLAYIMYTSGSTGKPKGVMIEHRNIIRLVKNAGYVPIHEEDRMAQTGAVSFDAGTFEVFGALLNGAALYPVKKDTLLDAKGFSAFLREHRITTMWLTSPLFNQLAAKDAAMFQTLRHLIIGGDALVPHIVNQVKRVSPELSLWNGYGPTENTTFSTSFLIDREYNGSIPIGKPIGNSTAYIMDEQQRLQPIGAPGELCVGGNGVARGYVNLPKLTEKQFLQDPFRPEEKIYRTGDLARWLPDGNIEFLGRIDNQVKVRGFRIELGEIETKISLADHVTEAAAVIRKNKADENEICVYFTADRELSAAELRKSLSQSLPEYMIPAHFMQMDSLPLTANGKVDKKALPEPQSDAVQPEYAAPQTETERKLADIWEGILGVKAGVTDNFFTIGGHSLKAMMMTAKIQEQFHKDVPIKVLFEKPTIQELAQFLEENNKEEQRFEPIQQAPYQEHYPVSSAQRRMYILNQLGQTSTSYNVPAVLLLEGEVDRDRLESAIQTLINRYETLRTSFDMIDGEVVQIIHKNVSFQLEAAKAREEDAEELIKDFIRPFELNRAPLVRSKLIQLDKERHLLLIDMHHIITDGSSTGILIGDLAKLYQGADLETIKLHYKDFSVWQNDQTQKEKQKAHEEYWLNTFKGNLPVLDLPTDYPRPSERSFAGERVMFGIDKQVTAQIKKLLSDTDTTMYMFLLAAFHVLLAKYASQEDIVVGSPTAGRTHPDLQDVPGMFVNTVALRTSPLGEKTFKQFLDEVKTISLQAFEHQSYPLEELIEQLPLTRDTSRSPLFSVLFNMQNMEIPSLRLGDLQISSYSMHHHVAKFDLSLEAVERGDEIGLSFDYATALFKDETIRRWSSHFINMIKAAAEHPNMRLADLELLSPAEREALLTEETHSAADVSEHTTFASLFENRAQQSPERTAVFGERKLTYRELDEQANQLARHLRTHGAGSEEIVGIVMDRTVNLMVSILGVMKAGAAFLPIDPDTPEERIGYSLEDSGAKIVLADERNMTAIAGYQGEIVNIDTADWRRESKERLEPVAGSGNLAYVIYTSGTTGKPKGVQIEHRNLVNYVSWFSKEAGLTEGDKAVLVSSYSFDLGYTSLFPVLTSGGELHIVPKETYTAPDQLGRYMKEHGITYIKLTPSLFHTIVNTSRFSEEKHFDSLRLVVLGGEKIIPADVSAFHAIYADTAFINHYGPTETTIGTVAGRIDLSDLAQYAERPTIGRPIANTGALVLNGALKLVPPGASGELYITGRGFARGYLRRPQLTAERFIENPYSPGSLMYKTGDVVRRLSDGTIEFIGRADDQVKIRGYRIELKEIETVLLGVSGIQEAVVLGVSEGGLQELCAYYKADKAYEGAEIRKLLAKKLPSHMLPAYFVQIESIPLTANGKTDRSALPKPNTAHTGHLASAAPETELEEKLCRIWQNTLGIETLGIDDNFFDLGGHSLKGMMLIANIQAELEKTVPLKALFEQPTIRQLSAYMEASSQSGGYRKITPAKKREVYPVSSAQKRMYVLNQLDRNGTSYNMPSVLLMEGDLNIARLQEALNQLVNRHESLRTSFAEADGQPVQTIMEQAEIDLHVVEAEEAEAKQRIKAFIRPFDVSSGPLIRAGLIRVGEKKHLLLLDMHHIIADGVSRSIFVQELASLYKGETLPKPQLHYKDFAVWQNESAQVEQMKEHEEFWLSAFAGDLPELDLPLDYPRPPVQSFKGDTIRFAAERETAKAIEELLASTGTTLHMVLHTVFHVFLSKITGQKDIVIGSVTAGRTNADLQGMPGMFVNTLALRNEAGETQTFAQLLEQVKHTNLEALEHQDYPFEDLIGKLELARDMSRNPLFNVMVTTEDPDKEQLQLENLKITPYQADQSTSKFDLTLGGFEDENGIGLQLEYATDLFKKETAEQWSVYLLRLLEAVAANPDQKLSSLSLADEAEKQSLLDAWKGKTLSVPRDKTVHQLFEETADRFGTRQAVTYNGSSWTYSELNAKANRLARILVDCGVSADDRVGILTKPSLEMSAAVLGVLKAGAAFVPIDPEYPDQRIKYILEDSGAKLLFTQEELSVPESYTGEVILLNGERSILSLPLDENDRANPQTETNADHLAYMIYTSGTTGQPKGVMVEHHALVNLCFWHHDAFGMTAEDRSAKYAGFGFDASIWEMFPTWTIGAELHVIDEAIRLDIIRLNEYFEQNGVTITFLPTQLAEQFMELENTSLQVLLTGGDKLKRAVKQPYTLVNNYGPTENTVVATSTEIDPEEGSLSIGRAIANTRAYILGDGDQVQPEGVAGELCVAGRGLARGYLNREDETAKRFVADPFVPGERMYRTGDLVRWTAEHGIEYIGRIDQQVKVRGYRIELSEIEVRLAQLSAVQDSAVAAVKDNAGNTALCAYVTPEDADTESLKSALKDTLPDYMIPAYWVTMDELPVTANGKVDRKALPQPDIEAQSAAYKAPATEMEELLAAIWQDVLGIPDIGISDNFFTLGGDSIKGIQMASRLNQHGLKLEMKDLFQHPTIEELVSYVERTEGKEADQGPVEGEAMLTPIQRWFFDRKFTNQHHWNQSVMLHAPKGFDPIAVEKTLQALTEHHDALRMVYREEQGDVIQSFQAIDECKISLEIVDLYGSDEDMLKSQIKVLADRLQSSLDINNGPIVKAEQYRTEKGDHLLIAIHHLAVDGVSWRILLQDFASGYLQAEKQEDIVFPPKTNSFKDWGEELLAFSQSEQLSKQVDYWEQIDAEHISPVPKDHELEKRLVKYTSSVISELSEEETKHLLTDVHHPYGTEINDLLLSALGLTMEEWTKQQKIGINLEGHGREDIIPNVNISRTVGWFTAQYPVVLDMPGERDLSAVIKTVKEGLRRVPDKGIGYGILRYLSEYKQKKGFTPDISFNYLGQFDSEVKTEFFEPSSYDMGRQVSEESEALYALSFSGMVRNNRFVISCSYNEKEYDRSTVEELMERFKDNLLLLIRHCTEKEDKEFTPSDFSAEDLEMDEMGDIFDMLEENLK</sequence>
<keyword evidence="4" id="KW-0597">Phosphoprotein</keyword>
<dbReference type="FunFam" id="3.30.300.30:FF:000010">
    <property type="entry name" value="Enterobactin synthetase component F"/>
    <property type="match status" value="2"/>
</dbReference>
<dbReference type="GO" id="GO:0017000">
    <property type="term" value="P:antibiotic biosynthetic process"/>
    <property type="evidence" value="ECO:0007669"/>
    <property type="project" value="UniProtKB-KW"/>
</dbReference>
<dbReference type="FunFam" id="3.40.50.12780:FF:000012">
    <property type="entry name" value="Non-ribosomal peptide synthetase"/>
    <property type="match status" value="3"/>
</dbReference>
<accession>A0A1P7ZM63</accession>
<dbReference type="GO" id="GO:0005737">
    <property type="term" value="C:cytoplasm"/>
    <property type="evidence" value="ECO:0007669"/>
    <property type="project" value="TreeGrafter"/>
</dbReference>
<dbReference type="Gene3D" id="1.10.1200.10">
    <property type="entry name" value="ACP-like"/>
    <property type="match status" value="3"/>
</dbReference>
<gene>
    <name evidence="10" type="primary">srfB</name>
</gene>
<dbReference type="SMART" id="SM01294">
    <property type="entry name" value="PKS_PP_betabranch"/>
    <property type="match status" value="1"/>
</dbReference>
<dbReference type="InterPro" id="IPR010071">
    <property type="entry name" value="AA_adenyl_dom"/>
</dbReference>
<comment type="cofactor">
    <cofactor evidence="1">
        <name>pantetheine 4'-phosphate</name>
        <dbReference type="ChEBI" id="CHEBI:47942"/>
    </cofactor>
</comment>
<dbReference type="Pfam" id="PF00668">
    <property type="entry name" value="Condensation"/>
    <property type="match status" value="4"/>
</dbReference>
<reference evidence="10" key="1">
    <citation type="submission" date="2015-03" db="EMBL/GenBank/DDBJ databases">
        <title>Bacilli produce genetically encoded surfactin variants with subtle differences in peptide moiety.</title>
        <authorList>
            <person name="Aleti G."/>
            <person name="Brader G."/>
        </authorList>
    </citation>
    <scope>NUCLEOTIDE SEQUENCE</scope>
    <source>
        <strain evidence="10">176s</strain>
    </source>
</reference>
<dbReference type="InterPro" id="IPR000873">
    <property type="entry name" value="AMP-dep_synth/lig_dom"/>
</dbReference>
<dbReference type="InterPro" id="IPR010060">
    <property type="entry name" value="NRPS_synth"/>
</dbReference>
<evidence type="ECO:0000256" key="3">
    <source>
        <dbReference type="ARBA" id="ARBA00022450"/>
    </source>
</evidence>
<evidence type="ECO:0000256" key="4">
    <source>
        <dbReference type="ARBA" id="ARBA00022553"/>
    </source>
</evidence>
<feature type="domain" description="Carrier" evidence="9">
    <location>
        <begin position="2009"/>
        <end position="2084"/>
    </location>
</feature>
<evidence type="ECO:0000259" key="9">
    <source>
        <dbReference type="PROSITE" id="PS50075"/>
    </source>
</evidence>
<dbReference type="Gene3D" id="2.30.38.10">
    <property type="entry name" value="Luciferase, Domain 3"/>
    <property type="match status" value="3"/>
</dbReference>
<organism evidence="10">
    <name type="scientific">Bacillus atrophaeus</name>
    <dbReference type="NCBI Taxonomy" id="1452"/>
    <lineage>
        <taxon>Bacteria</taxon>
        <taxon>Bacillati</taxon>
        <taxon>Bacillota</taxon>
        <taxon>Bacilli</taxon>
        <taxon>Bacillales</taxon>
        <taxon>Bacillaceae</taxon>
        <taxon>Bacillus</taxon>
    </lineage>
</organism>
<dbReference type="NCBIfam" id="NF003417">
    <property type="entry name" value="PRK04813.1"/>
    <property type="match status" value="3"/>
</dbReference>
<evidence type="ECO:0000256" key="5">
    <source>
        <dbReference type="ARBA" id="ARBA00022737"/>
    </source>
</evidence>
<feature type="domain" description="Carrier" evidence="9">
    <location>
        <begin position="965"/>
        <end position="1039"/>
    </location>
</feature>
<evidence type="ECO:0000256" key="6">
    <source>
        <dbReference type="ARBA" id="ARBA00023194"/>
    </source>
</evidence>
<dbReference type="CDD" id="cd19534">
    <property type="entry name" value="E_NRPS"/>
    <property type="match status" value="1"/>
</dbReference>
<proteinExistence type="inferred from homology"/>
<protein>
    <submittedName>
        <fullName evidence="10">Surfactin synthetase B</fullName>
    </submittedName>
</protein>
<feature type="domain" description="Carrier" evidence="9">
    <location>
        <begin position="3039"/>
        <end position="3113"/>
    </location>
</feature>
<dbReference type="GO" id="GO:0072330">
    <property type="term" value="P:monocarboxylic acid biosynthetic process"/>
    <property type="evidence" value="ECO:0007669"/>
    <property type="project" value="UniProtKB-ARBA"/>
</dbReference>
<dbReference type="InterPro" id="IPR036736">
    <property type="entry name" value="ACP-like_sf"/>
</dbReference>
<evidence type="ECO:0000256" key="7">
    <source>
        <dbReference type="SAM" id="Coils"/>
    </source>
</evidence>
<feature type="coiled-coil region" evidence="7">
    <location>
        <begin position="2130"/>
        <end position="2190"/>
    </location>
</feature>
<dbReference type="SUPFAM" id="SSF52777">
    <property type="entry name" value="CoA-dependent acyltransferases"/>
    <property type="match status" value="8"/>
</dbReference>
<evidence type="ECO:0000256" key="1">
    <source>
        <dbReference type="ARBA" id="ARBA00001957"/>
    </source>
</evidence>
<dbReference type="GO" id="GO:0031177">
    <property type="term" value="F:phosphopantetheine binding"/>
    <property type="evidence" value="ECO:0007669"/>
    <property type="project" value="InterPro"/>
</dbReference>
<evidence type="ECO:0000256" key="2">
    <source>
        <dbReference type="ARBA" id="ARBA00006432"/>
    </source>
</evidence>
<dbReference type="InterPro" id="IPR006162">
    <property type="entry name" value="Ppantetheine_attach_site"/>
</dbReference>
<dbReference type="GO" id="GO:0003824">
    <property type="term" value="F:catalytic activity"/>
    <property type="evidence" value="ECO:0007669"/>
    <property type="project" value="InterPro"/>
</dbReference>
<dbReference type="PROSITE" id="PS00455">
    <property type="entry name" value="AMP_BINDING"/>
    <property type="match status" value="3"/>
</dbReference>
<dbReference type="PANTHER" id="PTHR45527">
    <property type="entry name" value="NONRIBOSOMAL PEPTIDE SYNTHETASE"/>
    <property type="match status" value="1"/>
</dbReference>
<dbReference type="Pfam" id="PF00550">
    <property type="entry name" value="PP-binding"/>
    <property type="match status" value="3"/>
</dbReference>
<dbReference type="Pfam" id="PF13193">
    <property type="entry name" value="AMP-binding_C"/>
    <property type="match status" value="3"/>
</dbReference>
<dbReference type="InterPro" id="IPR020845">
    <property type="entry name" value="AMP-binding_CS"/>
</dbReference>
<dbReference type="Gene3D" id="3.30.300.30">
    <property type="match status" value="3"/>
</dbReference>
<dbReference type="Pfam" id="PF00501">
    <property type="entry name" value="AMP-binding"/>
    <property type="match status" value="3"/>
</dbReference>
<dbReference type="PANTHER" id="PTHR45527:SF1">
    <property type="entry name" value="FATTY ACID SYNTHASE"/>
    <property type="match status" value="1"/>
</dbReference>
<keyword evidence="6" id="KW-0045">Antibiotic biosynthesis</keyword>
<dbReference type="GO" id="GO:0043041">
    <property type="term" value="P:amino acid activation for nonribosomal peptide biosynthetic process"/>
    <property type="evidence" value="ECO:0007669"/>
    <property type="project" value="TreeGrafter"/>
</dbReference>
<dbReference type="NCBIfam" id="TIGR01733">
    <property type="entry name" value="AA-adenyl-dom"/>
    <property type="match status" value="3"/>
</dbReference>
<dbReference type="InterPro" id="IPR001242">
    <property type="entry name" value="Condensation_dom"/>
</dbReference>
<dbReference type="Gene3D" id="3.40.50.980">
    <property type="match status" value="6"/>
</dbReference>
<keyword evidence="5" id="KW-0677">Repeat</keyword>
<dbReference type="FunFam" id="1.10.1200.10:FF:000016">
    <property type="entry name" value="Non-ribosomal peptide synthase"/>
    <property type="match status" value="1"/>
</dbReference>
<name>A0A1P7ZM63_BACAT</name>
<dbReference type="FunFam" id="3.40.50.980:FF:000001">
    <property type="entry name" value="Non-ribosomal peptide synthetase"/>
    <property type="match status" value="3"/>
</dbReference>
<dbReference type="SUPFAM" id="SSF47336">
    <property type="entry name" value="ACP-like"/>
    <property type="match status" value="3"/>
</dbReference>
<dbReference type="PROSITE" id="PS00012">
    <property type="entry name" value="PHOSPHOPANTETHEINE"/>
    <property type="match status" value="3"/>
</dbReference>
<dbReference type="InterPro" id="IPR020806">
    <property type="entry name" value="PKS_PP-bd"/>
</dbReference>
<feature type="region of interest" description="Disordered" evidence="8">
    <location>
        <begin position="1989"/>
        <end position="2009"/>
    </location>
</feature>
<dbReference type="FunFam" id="1.10.1200.10:FF:000005">
    <property type="entry name" value="Nonribosomal peptide synthetase 1"/>
    <property type="match status" value="2"/>
</dbReference>
<dbReference type="CDD" id="cd12117">
    <property type="entry name" value="A_NRPS_Srf_like"/>
    <property type="match status" value="1"/>
</dbReference>
<dbReference type="Gene3D" id="3.30.559.30">
    <property type="entry name" value="Nonribosomal peptide synthetase, condensation domain"/>
    <property type="match status" value="4"/>
</dbReference>
<dbReference type="FunFam" id="3.30.559.30:FF:000001">
    <property type="entry name" value="Non-ribosomal peptide synthetase"/>
    <property type="match status" value="1"/>
</dbReference>
<dbReference type="InterPro" id="IPR025110">
    <property type="entry name" value="AMP-bd_C"/>
</dbReference>
<keyword evidence="3" id="KW-0596">Phosphopantetheine</keyword>
<evidence type="ECO:0000313" key="10">
    <source>
        <dbReference type="EMBL" id="AMD77950.1"/>
    </source>
</evidence>
<dbReference type="SUPFAM" id="SSF56801">
    <property type="entry name" value="Acetyl-CoA synthetase-like"/>
    <property type="match status" value="3"/>
</dbReference>
<dbReference type="EMBL" id="KP943735">
    <property type="protein sequence ID" value="AMD77950.1"/>
    <property type="molecule type" value="Genomic_DNA"/>
</dbReference>
<dbReference type="CDD" id="cd19543">
    <property type="entry name" value="DCL_NRPS"/>
    <property type="match status" value="1"/>
</dbReference>
<keyword evidence="7" id="KW-0175">Coiled coil</keyword>
<dbReference type="GO" id="GO:0008610">
    <property type="term" value="P:lipid biosynthetic process"/>
    <property type="evidence" value="ECO:0007669"/>
    <property type="project" value="UniProtKB-ARBA"/>
</dbReference>
<dbReference type="CDD" id="cd19531">
    <property type="entry name" value="LCL_NRPS-like"/>
    <property type="match status" value="2"/>
</dbReference>
<dbReference type="InterPro" id="IPR009081">
    <property type="entry name" value="PP-bd_ACP"/>
</dbReference>
<dbReference type="FunFam" id="2.30.38.10:FF:000001">
    <property type="entry name" value="Non-ribosomal peptide synthetase PvdI"/>
    <property type="match status" value="2"/>
</dbReference>
<dbReference type="InterPro" id="IPR045851">
    <property type="entry name" value="AMP-bd_C_sf"/>
</dbReference>
<dbReference type="PROSITE" id="PS50075">
    <property type="entry name" value="CARRIER"/>
    <property type="match status" value="3"/>
</dbReference>
<comment type="similarity">
    <text evidence="2">Belongs to the ATP-dependent AMP-binding enzyme family.</text>
</comment>
<evidence type="ECO:0000256" key="8">
    <source>
        <dbReference type="SAM" id="MobiDB-lite"/>
    </source>
</evidence>
<dbReference type="CDD" id="cd05930">
    <property type="entry name" value="A_NRPS"/>
    <property type="match status" value="1"/>
</dbReference>
<dbReference type="Gene3D" id="3.30.559.10">
    <property type="entry name" value="Chloramphenicol acetyltransferase-like domain"/>
    <property type="match status" value="4"/>
</dbReference>
<dbReference type="SMART" id="SM00823">
    <property type="entry name" value="PKS_PP"/>
    <property type="match status" value="3"/>
</dbReference>
<dbReference type="InterPro" id="IPR023213">
    <property type="entry name" value="CAT-like_dom_sf"/>
</dbReference>
<dbReference type="GO" id="GO:0044550">
    <property type="term" value="P:secondary metabolite biosynthetic process"/>
    <property type="evidence" value="ECO:0007669"/>
    <property type="project" value="UniProtKB-ARBA"/>
</dbReference>